<reference evidence="2 3" key="1">
    <citation type="submission" date="2015-04" db="EMBL/GenBank/DDBJ databases">
        <authorList>
            <person name="Syromyatnikov M.Y."/>
            <person name="Popov V.N."/>
        </authorList>
    </citation>
    <scope>NUCLEOTIDE SEQUENCE [LARGE SCALE GENOMIC DNA]</scope>
</reference>
<dbReference type="STRING" id="568069.A0A1J1IX27"/>
<name>A0A1J1IX27_9DIPT</name>
<evidence type="ECO:0000313" key="3">
    <source>
        <dbReference type="Proteomes" id="UP000183832"/>
    </source>
</evidence>
<dbReference type="Proteomes" id="UP000183832">
    <property type="component" value="Unassembled WGS sequence"/>
</dbReference>
<evidence type="ECO:0000313" key="2">
    <source>
        <dbReference type="EMBL" id="CRL04757.1"/>
    </source>
</evidence>
<sequence length="1118" mass="130509">MGVRQLDTFMKRHVENGFASVDIHVECMKFERSHGKKPVLVIDLLGFISLIIEDKGQMLCGGRHQMYEENLEQILKELSKHADLVFFEDKLPPEEKKETILKRDQEKDETITEIIKRVKSHTLLSDILVEMGDWKITRTLSHYDMVKILAKRHGLIKFALTKDCDAEIAQYANDNPAVLAVIANDSDFLIFLGRWRYFSISDIKLNPLRTKEYNKKALRNTLRLNDQQLTILSSLSGNDVIRFPEVEKFLKTNLGERIKANRKFDFLGYFIHALPKDLNSAIEVIAKKVFNSDSKEVLEHIKDSINQYDTIFESKKLTDPLEKLCVDKQFGFTIDVLKKFVRKFFPYYCDITKPSTLMNVIMEVILKAVGIINFDEKDDPEKFSYYGKKTDCTGIQQYSDFPIFPSFNLPPLMELLEREKYPNHKQIRFQLLKWLINEKKLEKYDLNFVPKRFVHDILTLVFMTSNGFITTTQADIILLTIYNVEQKVTPREFRLPVVINENAFQIAHLYNFSYGLINKCFEVTGLLDSMSKILNFDGVAFHELYLKNESGMALKSLPVELRKWQNGFASVDIHEECTKFERSHGKKPVLVIDLLGLLGPIVEDKGQMLCGGRHQMYEENLEEILNELSKYANLVFFEDKLPPEEKKETILKRDQEKDERITEIIKRVKSHTPLSDILVESGDWMITRTLSHYDMVKALAKRHGLMKYALTKDCDAEIAQYANNNPAVLAVIANDSDFLIFPGRWRYFSNSEIKLNPLRTKEYNKKALRNTLRLNDQQLTILSSLSGNDVLRYPEVEKFLKTNLGEWIKPKPKFFFLRNFIHALPRDLDSAIKEIAEKVFNSGSKKFLEHIKDSINQYDTFFETKKLTDPLEKQCVDKQFNFIIDVLKKFDRKFFPYYCDITRPSNSINIIMEVILKAVGIINFDEKDDPEKFSYYGKKIHSEDIQQHFDFPIFPSFNLPPLMELLEGEKYPNHKQIRFQLLKWLINEKKLEKYDLNLVPKRFVHDILTLVFMTSNGFITTTQADIILLTVYNVEQKVTPKELRLPVIINENAFQIAHLYNFSYGLINKCFEVTGLLDSMSKILNFDGVAFHELYLKNESGMALKSLPVELRKWRIYR</sequence>
<dbReference type="InterPro" id="IPR026784">
    <property type="entry name" value="Coact_PPARg"/>
</dbReference>
<dbReference type="AlphaFoldDB" id="A0A1J1IX27"/>
<proteinExistence type="inferred from homology"/>
<dbReference type="PANTHER" id="PTHR15976:SF16">
    <property type="entry name" value="ASTEROID DOMAIN-CONTAINING PROTEIN"/>
    <property type="match status" value="1"/>
</dbReference>
<protein>
    <submittedName>
        <fullName evidence="2">CLUMA_CG017817, isoform A</fullName>
    </submittedName>
</protein>
<gene>
    <name evidence="2" type="ORF">CLUMA_CG017817</name>
</gene>
<dbReference type="PANTHER" id="PTHR15976">
    <property type="entry name" value="CONSTITUTIVE COACTIVATOR OF PEROXISOME PROLIFERATOR-ACTIVATED RECEPTOR GAMMA"/>
    <property type="match status" value="1"/>
</dbReference>
<evidence type="ECO:0000256" key="1">
    <source>
        <dbReference type="ARBA" id="ARBA00009495"/>
    </source>
</evidence>
<dbReference type="Gene3D" id="3.40.50.1010">
    <property type="entry name" value="5'-nuclease"/>
    <property type="match status" value="2"/>
</dbReference>
<organism evidence="2 3">
    <name type="scientific">Clunio marinus</name>
    <dbReference type="NCBI Taxonomy" id="568069"/>
    <lineage>
        <taxon>Eukaryota</taxon>
        <taxon>Metazoa</taxon>
        <taxon>Ecdysozoa</taxon>
        <taxon>Arthropoda</taxon>
        <taxon>Hexapoda</taxon>
        <taxon>Insecta</taxon>
        <taxon>Pterygota</taxon>
        <taxon>Neoptera</taxon>
        <taxon>Endopterygota</taxon>
        <taxon>Diptera</taxon>
        <taxon>Nematocera</taxon>
        <taxon>Chironomoidea</taxon>
        <taxon>Chironomidae</taxon>
        <taxon>Clunio</taxon>
    </lineage>
</organism>
<dbReference type="InterPro" id="IPR029060">
    <property type="entry name" value="PIN-like_dom_sf"/>
</dbReference>
<dbReference type="EMBL" id="CVRI01000063">
    <property type="protein sequence ID" value="CRL04757.1"/>
    <property type="molecule type" value="Genomic_DNA"/>
</dbReference>
<comment type="similarity">
    <text evidence="1">Belongs to the constitutive coactivator of PPAR-gamma family.</text>
</comment>
<keyword evidence="3" id="KW-1185">Reference proteome</keyword>
<dbReference type="GO" id="GO:0005634">
    <property type="term" value="C:nucleus"/>
    <property type="evidence" value="ECO:0007669"/>
    <property type="project" value="TreeGrafter"/>
</dbReference>
<dbReference type="SUPFAM" id="SSF88723">
    <property type="entry name" value="PIN domain-like"/>
    <property type="match status" value="2"/>
</dbReference>
<dbReference type="OrthoDB" id="6354174at2759"/>
<accession>A0A1J1IX27</accession>